<dbReference type="Pfam" id="PF13180">
    <property type="entry name" value="PDZ_2"/>
    <property type="match status" value="1"/>
</dbReference>
<dbReference type="InterPro" id="IPR001478">
    <property type="entry name" value="PDZ"/>
</dbReference>
<dbReference type="Gene3D" id="6.10.140.1710">
    <property type="match status" value="1"/>
</dbReference>
<dbReference type="InterPro" id="IPR036034">
    <property type="entry name" value="PDZ_sf"/>
</dbReference>
<sequence length="319" mass="35523">MRLQQERKASRPKSKMEELVMRKEDIEREITELSALLEQQCGVGMSGPLLDNEGYPRSDIDVYSVRHARHRIKCLQTDHTQVMKEIEEKLLRIHAEVRDSKNNNTEAISRQPRLPPRVLPAFAKVDKVEPGSPASKANLQIGDEILRFGSIQHKNFENLQDVGKVVQYSIGKTISVSVLRDGKEIRLTLIPNKWSGRGLLGRSRFSSQVPPSSSQVPLPFSLSLLLLSLSSSFSFLSSLSLSLLFYLSLSLLLLYLSLSPPPPFSLSLSLLSSPRFTSLSLSSPRFTSLSLSSPRFTSSLSSPPLPPPFTSLSSQNFYG</sequence>
<proteinExistence type="inferred from homology"/>
<feature type="domain" description="PDZ" evidence="5">
    <location>
        <begin position="87"/>
        <end position="182"/>
    </location>
</feature>
<dbReference type="GO" id="GO:0070682">
    <property type="term" value="P:proteasome regulatory particle assembly"/>
    <property type="evidence" value="ECO:0007669"/>
    <property type="project" value="InterPro"/>
</dbReference>
<keyword evidence="3" id="KW-0143">Chaperone</keyword>
<gene>
    <name evidence="6" type="ORF">SPHA_7523</name>
</gene>
<dbReference type="InterPro" id="IPR040815">
    <property type="entry name" value="Nas2_N"/>
</dbReference>
<dbReference type="PANTHER" id="PTHR12651">
    <property type="entry name" value="26S PROTEASOME NON-ATPASE REGULATORY SUBUNIT 9"/>
    <property type="match status" value="1"/>
</dbReference>
<dbReference type="Proteomes" id="UP000597762">
    <property type="component" value="Unassembled WGS sequence"/>
</dbReference>
<evidence type="ECO:0000313" key="6">
    <source>
        <dbReference type="EMBL" id="CAE1163060.1"/>
    </source>
</evidence>
<dbReference type="Pfam" id="PF18265">
    <property type="entry name" value="Nas2_N"/>
    <property type="match status" value="1"/>
</dbReference>
<dbReference type="FunFam" id="2.30.42.10:FF:000107">
    <property type="entry name" value="26S proteasome non-ATPase regulatory subunit 9"/>
    <property type="match status" value="1"/>
</dbReference>
<evidence type="ECO:0000313" key="7">
    <source>
        <dbReference type="Proteomes" id="UP000597762"/>
    </source>
</evidence>
<dbReference type="Gene3D" id="2.30.42.10">
    <property type="match status" value="1"/>
</dbReference>
<organism evidence="6 7">
    <name type="scientific">Acanthosepion pharaonis</name>
    <name type="common">Pharaoh cuttlefish</name>
    <name type="synonym">Sepia pharaonis</name>
    <dbReference type="NCBI Taxonomy" id="158019"/>
    <lineage>
        <taxon>Eukaryota</taxon>
        <taxon>Metazoa</taxon>
        <taxon>Spiralia</taxon>
        <taxon>Lophotrochozoa</taxon>
        <taxon>Mollusca</taxon>
        <taxon>Cephalopoda</taxon>
        <taxon>Coleoidea</taxon>
        <taxon>Decapodiformes</taxon>
        <taxon>Sepiida</taxon>
        <taxon>Sepiina</taxon>
        <taxon>Sepiidae</taxon>
        <taxon>Acanthosepion</taxon>
    </lineage>
</organism>
<evidence type="ECO:0000256" key="4">
    <source>
        <dbReference type="ARBA" id="ARBA00030007"/>
    </source>
</evidence>
<reference evidence="6" key="1">
    <citation type="submission" date="2021-01" db="EMBL/GenBank/DDBJ databases">
        <authorList>
            <person name="Li R."/>
            <person name="Bekaert M."/>
        </authorList>
    </citation>
    <scope>NUCLEOTIDE SEQUENCE</scope>
    <source>
        <strain evidence="6">Farmed</strain>
    </source>
</reference>
<comment type="caution">
    <text evidence="6">The sequence shown here is derived from an EMBL/GenBank/DDBJ whole genome shotgun (WGS) entry which is preliminary data.</text>
</comment>
<evidence type="ECO:0000256" key="2">
    <source>
        <dbReference type="ARBA" id="ARBA00014937"/>
    </source>
</evidence>
<dbReference type="GO" id="GO:0005737">
    <property type="term" value="C:cytoplasm"/>
    <property type="evidence" value="ECO:0007669"/>
    <property type="project" value="TreeGrafter"/>
</dbReference>
<dbReference type="EMBL" id="CAHIKZ030000241">
    <property type="protein sequence ID" value="CAE1163060.1"/>
    <property type="molecule type" value="Genomic_DNA"/>
</dbReference>
<dbReference type="CDD" id="cd23081">
    <property type="entry name" value="cpPDZ_EcRseP-like"/>
    <property type="match status" value="1"/>
</dbReference>
<dbReference type="InterPro" id="IPR035269">
    <property type="entry name" value="PSMD9"/>
</dbReference>
<evidence type="ECO:0000256" key="1">
    <source>
        <dbReference type="ARBA" id="ARBA00005256"/>
    </source>
</evidence>
<evidence type="ECO:0000259" key="5">
    <source>
        <dbReference type="SMART" id="SM00228"/>
    </source>
</evidence>
<dbReference type="OrthoDB" id="72325at2759"/>
<keyword evidence="7" id="KW-1185">Reference proteome</keyword>
<protein>
    <recommendedName>
        <fullName evidence="2">26S proteasome non-ATPase regulatory subunit 9</fullName>
    </recommendedName>
    <alternativeName>
        <fullName evidence="4">26S proteasome regulatory subunit p27</fullName>
    </alternativeName>
</protein>
<comment type="similarity">
    <text evidence="1">Belongs to the proteasome subunit p27 family.</text>
</comment>
<dbReference type="AlphaFoldDB" id="A0A812AXW9"/>
<name>A0A812AXW9_ACAPH</name>
<evidence type="ECO:0000256" key="3">
    <source>
        <dbReference type="ARBA" id="ARBA00023186"/>
    </source>
</evidence>
<accession>A0A812AXW9</accession>
<dbReference type="SUPFAM" id="SSF50156">
    <property type="entry name" value="PDZ domain-like"/>
    <property type="match status" value="1"/>
</dbReference>
<dbReference type="PANTHER" id="PTHR12651:SF1">
    <property type="entry name" value="26S PROTEASOME NON-ATPASE REGULATORY SUBUNIT 9"/>
    <property type="match status" value="1"/>
</dbReference>
<dbReference type="GO" id="GO:0005634">
    <property type="term" value="C:nucleus"/>
    <property type="evidence" value="ECO:0007669"/>
    <property type="project" value="TreeGrafter"/>
</dbReference>
<dbReference type="SMART" id="SM00228">
    <property type="entry name" value="PDZ"/>
    <property type="match status" value="1"/>
</dbReference>